<feature type="transmembrane region" description="Helical" evidence="5">
    <location>
        <begin position="302"/>
        <end position="319"/>
    </location>
</feature>
<evidence type="ECO:0000256" key="5">
    <source>
        <dbReference type="SAM" id="Phobius"/>
    </source>
</evidence>
<keyword evidence="2" id="KW-0328">Glycosyltransferase</keyword>
<dbReference type="Proteomes" id="UP000482155">
    <property type="component" value="Unassembled WGS sequence"/>
</dbReference>
<keyword evidence="8" id="KW-1185">Reference proteome</keyword>
<dbReference type="PANTHER" id="PTHR43179:SF12">
    <property type="entry name" value="GALACTOFURANOSYLTRANSFERASE GLFT2"/>
    <property type="match status" value="1"/>
</dbReference>
<evidence type="ECO:0000313" key="8">
    <source>
        <dbReference type="Proteomes" id="UP000482155"/>
    </source>
</evidence>
<feature type="compositionally biased region" description="Basic and acidic residues" evidence="4">
    <location>
        <begin position="9"/>
        <end position="40"/>
    </location>
</feature>
<dbReference type="Pfam" id="PF00535">
    <property type="entry name" value="Glycos_transf_2"/>
    <property type="match status" value="1"/>
</dbReference>
<keyword evidence="5" id="KW-0812">Transmembrane</keyword>
<sequence length="385" mass="42831">MSKVLAFNREQRRYSPRNDADSRDPAEKPIARPARSERHERHGAKVTQLFPRGDGSTTAAVQIVATIVVPTKGRPQMLNRCIASLVLQRFDPRRYEIVIVDDGPDEGTQDVVTGWAEHTAGSGPAITYLPSPGPHGPAAARNFGWRAARGEIIAFTDDDTIARADWLQHGVDAFHDGVDAVWGRIVMPLNGTPTDYELDAKNLEAAEFVTANCFVRKRTMEATGGFDERFRFAWREDSDLYFNLLAGKARIVHAADAVMTHPIRPAHWGVSLSQVKKVQFDALLFKKHPAMYREKIRRRARWDFYATVAALLLAIAGALSESAEIGVPAALVWLLLTGRFCLARLRRTSKRPSHVAEMIVTSALIPPLAVFWRAVGSYKFKVALL</sequence>
<feature type="region of interest" description="Disordered" evidence="4">
    <location>
        <begin position="1"/>
        <end position="44"/>
    </location>
</feature>
<dbReference type="RefSeq" id="WP_163960851.1">
    <property type="nucleotide sequence ID" value="NZ_JAAIVB010000012.1"/>
</dbReference>
<dbReference type="SUPFAM" id="SSF53448">
    <property type="entry name" value="Nucleotide-diphospho-sugar transferases"/>
    <property type="match status" value="1"/>
</dbReference>
<evidence type="ECO:0000259" key="6">
    <source>
        <dbReference type="Pfam" id="PF00535"/>
    </source>
</evidence>
<evidence type="ECO:0000313" key="7">
    <source>
        <dbReference type="EMBL" id="NEX60363.1"/>
    </source>
</evidence>
<comment type="caution">
    <text evidence="7">The sequence shown here is derived from an EMBL/GenBank/DDBJ whole genome shotgun (WGS) entry which is preliminary data.</text>
</comment>
<name>A0A6B3SI51_9BURK</name>
<protein>
    <submittedName>
        <fullName evidence="7">Glycosyltransferase</fullName>
    </submittedName>
</protein>
<keyword evidence="3 7" id="KW-0808">Transferase</keyword>
<evidence type="ECO:0000256" key="4">
    <source>
        <dbReference type="SAM" id="MobiDB-lite"/>
    </source>
</evidence>
<feature type="transmembrane region" description="Helical" evidence="5">
    <location>
        <begin position="355"/>
        <end position="375"/>
    </location>
</feature>
<dbReference type="InterPro" id="IPR029044">
    <property type="entry name" value="Nucleotide-diphossugar_trans"/>
</dbReference>
<dbReference type="Gene3D" id="3.90.550.10">
    <property type="entry name" value="Spore Coat Polysaccharide Biosynthesis Protein SpsA, Chain A"/>
    <property type="match status" value="1"/>
</dbReference>
<reference evidence="7 8" key="1">
    <citation type="submission" date="2020-02" db="EMBL/GenBank/DDBJ databases">
        <authorList>
            <person name="Kim M.K."/>
        </authorList>
    </citation>
    <scope>NUCLEOTIDE SEQUENCE [LARGE SCALE GENOMIC DNA]</scope>
    <source>
        <strain evidence="7 8">17J57-3</strain>
    </source>
</reference>
<accession>A0A6B3SI51</accession>
<organism evidence="7 8">
    <name type="scientific">Noviherbaspirillum galbum</name>
    <dbReference type="NCBI Taxonomy" id="2709383"/>
    <lineage>
        <taxon>Bacteria</taxon>
        <taxon>Pseudomonadati</taxon>
        <taxon>Pseudomonadota</taxon>
        <taxon>Betaproteobacteria</taxon>
        <taxon>Burkholderiales</taxon>
        <taxon>Oxalobacteraceae</taxon>
        <taxon>Noviherbaspirillum</taxon>
    </lineage>
</organism>
<keyword evidence="5" id="KW-0472">Membrane</keyword>
<comment type="similarity">
    <text evidence="1">Belongs to the glycosyltransferase 2 family.</text>
</comment>
<dbReference type="GO" id="GO:0016757">
    <property type="term" value="F:glycosyltransferase activity"/>
    <property type="evidence" value="ECO:0007669"/>
    <property type="project" value="UniProtKB-KW"/>
</dbReference>
<keyword evidence="5" id="KW-1133">Transmembrane helix</keyword>
<dbReference type="EMBL" id="JAAIVB010000012">
    <property type="protein sequence ID" value="NEX60363.1"/>
    <property type="molecule type" value="Genomic_DNA"/>
</dbReference>
<dbReference type="PANTHER" id="PTHR43179">
    <property type="entry name" value="RHAMNOSYLTRANSFERASE WBBL"/>
    <property type="match status" value="1"/>
</dbReference>
<evidence type="ECO:0000256" key="1">
    <source>
        <dbReference type="ARBA" id="ARBA00006739"/>
    </source>
</evidence>
<evidence type="ECO:0000256" key="3">
    <source>
        <dbReference type="ARBA" id="ARBA00022679"/>
    </source>
</evidence>
<gene>
    <name evidence="7" type="ORF">G3574_04670</name>
</gene>
<evidence type="ECO:0000256" key="2">
    <source>
        <dbReference type="ARBA" id="ARBA00022676"/>
    </source>
</evidence>
<dbReference type="InterPro" id="IPR001173">
    <property type="entry name" value="Glyco_trans_2-like"/>
</dbReference>
<feature type="transmembrane region" description="Helical" evidence="5">
    <location>
        <begin position="325"/>
        <end position="343"/>
    </location>
</feature>
<feature type="domain" description="Glycosyltransferase 2-like" evidence="6">
    <location>
        <begin position="66"/>
        <end position="194"/>
    </location>
</feature>
<dbReference type="CDD" id="cd00761">
    <property type="entry name" value="Glyco_tranf_GTA_type"/>
    <property type="match status" value="1"/>
</dbReference>
<dbReference type="AlphaFoldDB" id="A0A6B3SI51"/>
<proteinExistence type="inferred from homology"/>